<dbReference type="PANTHER" id="PTHR46404">
    <property type="entry name" value="DNA POLYMERASE IOTA"/>
    <property type="match status" value="1"/>
</dbReference>
<dbReference type="Gene3D" id="1.10.150.20">
    <property type="entry name" value="5' to 3' exonuclease, C-terminal subdomain"/>
    <property type="match status" value="1"/>
</dbReference>
<dbReference type="eggNOG" id="KOG2095">
    <property type="taxonomic scope" value="Eukaryota"/>
</dbReference>
<evidence type="ECO:0000259" key="2">
    <source>
        <dbReference type="PROSITE" id="PS50173"/>
    </source>
</evidence>
<keyword evidence="4" id="KW-1185">Reference proteome</keyword>
<dbReference type="Proteomes" id="UP000054408">
    <property type="component" value="Unassembled WGS sequence"/>
</dbReference>
<dbReference type="InterPro" id="IPR043502">
    <property type="entry name" value="DNA/RNA_pol_sf"/>
</dbReference>
<dbReference type="InterPro" id="IPR036775">
    <property type="entry name" value="DNA_pol_Y-fam_lit_finger_sf"/>
</dbReference>
<dbReference type="OrthoDB" id="447129at2759"/>
<dbReference type="GO" id="GO:0003684">
    <property type="term" value="F:damaged DNA binding"/>
    <property type="evidence" value="ECO:0007669"/>
    <property type="project" value="InterPro"/>
</dbReference>
<organism evidence="3 4">
    <name type="scientific">Thecamonas trahens ATCC 50062</name>
    <dbReference type="NCBI Taxonomy" id="461836"/>
    <lineage>
        <taxon>Eukaryota</taxon>
        <taxon>Apusozoa</taxon>
        <taxon>Apusomonadida</taxon>
        <taxon>Apusomonadidae</taxon>
        <taxon>Thecamonas</taxon>
    </lineage>
</organism>
<feature type="region of interest" description="Disordered" evidence="1">
    <location>
        <begin position="501"/>
        <end position="532"/>
    </location>
</feature>
<feature type="compositionally biased region" description="Pro residues" evidence="1">
    <location>
        <begin position="501"/>
        <end position="510"/>
    </location>
</feature>
<dbReference type="EMBL" id="GL349447">
    <property type="protein sequence ID" value="KNC47617.1"/>
    <property type="molecule type" value="Genomic_DNA"/>
</dbReference>
<dbReference type="InterPro" id="IPR001126">
    <property type="entry name" value="UmuC"/>
</dbReference>
<gene>
    <name evidence="3" type="ORF">AMSG_02641</name>
</gene>
<dbReference type="Pfam" id="PF00817">
    <property type="entry name" value="IMS"/>
    <property type="match status" value="1"/>
</dbReference>
<dbReference type="STRING" id="461836.A0A0L0D5H6"/>
<dbReference type="GO" id="GO:0006281">
    <property type="term" value="P:DNA repair"/>
    <property type="evidence" value="ECO:0007669"/>
    <property type="project" value="InterPro"/>
</dbReference>
<proteinExistence type="predicted"/>
<dbReference type="Gene3D" id="3.30.70.270">
    <property type="match status" value="1"/>
</dbReference>
<protein>
    <recommendedName>
        <fullName evidence="2">UmuC domain-containing protein</fullName>
    </recommendedName>
</protein>
<dbReference type="PANTHER" id="PTHR46404:SF1">
    <property type="entry name" value="DNA POLYMERASE IOTA"/>
    <property type="match status" value="1"/>
</dbReference>
<sequence length="617" mass="63906">MAASLGSQGRKRPAVAEAVVAARAGKRARGLGRRRLVAHLDVDCFYAQSEEIADPALVGKPVGVKQKYLLVTCNYVARSMGVAKMSKVADALRICPTLHVVNGEDLTRYREASAAICAALRTALDSVAARLGLARVPVEKLVLDELYMDLSSVVAGLEAAPQVATSVLAAGAAVEAVHVLGPGPGGCGWVALESCDRSLALAAAVLAMARADIKAATGFTTSGGVGSSKLAAKLASQAHKPAQLSAMGDAALVHSVTGIGYATRKMLRSELSVETVAELRKFDAAFLARFFGEAKARWLYQVARGVDNDPVVDTVAGDGGGGGNGVPRPKSMSVEDSFRGCSDWANVSTRLHLLAGDLAARMVADAAAFSRRACKMRVSFRSAGTRRSASKTSALPTELGAMYTFPVRDDNGSPLTGASSALEVYAAVIARHGVKLVKRAIGSGSFALTLLGLTVLDFEPLSATPSRALTSFLAPPMPSAEPPAPSVRAKAVHFKGQARLLPPPAAPCSPPRAKAGAAAVPKPLAHSPPLRSRPRLLTSFAAHLPSRPAPELALAPAPALASDPATKSSADPRDRSIGPIRCPDCKRAVAVADVAAHAAMHERKAKATLDGFFCKPT</sequence>
<dbReference type="AlphaFoldDB" id="A0A0L0D5H6"/>
<dbReference type="Gene3D" id="3.30.1490.100">
    <property type="entry name" value="DNA polymerase, Y-family, little finger domain"/>
    <property type="match status" value="1"/>
</dbReference>
<feature type="region of interest" description="Disordered" evidence="1">
    <location>
        <begin position="555"/>
        <end position="579"/>
    </location>
</feature>
<dbReference type="SUPFAM" id="SSF56672">
    <property type="entry name" value="DNA/RNA polymerases"/>
    <property type="match status" value="1"/>
</dbReference>
<evidence type="ECO:0000313" key="3">
    <source>
        <dbReference type="EMBL" id="KNC47617.1"/>
    </source>
</evidence>
<feature type="domain" description="UmuC" evidence="2">
    <location>
        <begin position="37"/>
        <end position="241"/>
    </location>
</feature>
<dbReference type="RefSeq" id="XP_013759542.1">
    <property type="nucleotide sequence ID" value="XM_013904088.1"/>
</dbReference>
<name>A0A0L0D5H6_THETB</name>
<dbReference type="GeneID" id="25562303"/>
<dbReference type="Gene3D" id="3.40.1170.60">
    <property type="match status" value="1"/>
</dbReference>
<evidence type="ECO:0000256" key="1">
    <source>
        <dbReference type="SAM" id="MobiDB-lite"/>
    </source>
</evidence>
<dbReference type="InterPro" id="IPR043128">
    <property type="entry name" value="Rev_trsase/Diguanyl_cyclase"/>
</dbReference>
<reference evidence="3 4" key="1">
    <citation type="submission" date="2010-05" db="EMBL/GenBank/DDBJ databases">
        <title>The Genome Sequence of Thecamonas trahens ATCC 50062.</title>
        <authorList>
            <consortium name="The Broad Institute Genome Sequencing Platform"/>
            <person name="Russ C."/>
            <person name="Cuomo C."/>
            <person name="Shea T."/>
            <person name="Young S.K."/>
            <person name="Zeng Q."/>
            <person name="Koehrsen M."/>
            <person name="Haas B."/>
            <person name="Borodovsky M."/>
            <person name="Guigo R."/>
            <person name="Alvarado L."/>
            <person name="Berlin A."/>
            <person name="Bochicchio J."/>
            <person name="Borenstein D."/>
            <person name="Chapman S."/>
            <person name="Chen Z."/>
            <person name="Freedman E."/>
            <person name="Gellesch M."/>
            <person name="Goldberg J."/>
            <person name="Griggs A."/>
            <person name="Gujja S."/>
            <person name="Heilman E."/>
            <person name="Heiman D."/>
            <person name="Hepburn T."/>
            <person name="Howarth C."/>
            <person name="Jen D."/>
            <person name="Larson L."/>
            <person name="Mehta T."/>
            <person name="Park D."/>
            <person name="Pearson M."/>
            <person name="Roberts A."/>
            <person name="Saif S."/>
            <person name="Shenoy N."/>
            <person name="Sisk P."/>
            <person name="Stolte C."/>
            <person name="Sykes S."/>
            <person name="Thomson T."/>
            <person name="Walk T."/>
            <person name="White J."/>
            <person name="Yandava C."/>
            <person name="Burger G."/>
            <person name="Gray M.W."/>
            <person name="Holland P.W.H."/>
            <person name="King N."/>
            <person name="Lang F.B.F."/>
            <person name="Roger A.J."/>
            <person name="Ruiz-Trillo I."/>
            <person name="Lander E."/>
            <person name="Nusbaum C."/>
        </authorList>
    </citation>
    <scope>NUCLEOTIDE SEQUENCE [LARGE SCALE GENOMIC DNA]</scope>
    <source>
        <strain evidence="3 4">ATCC 50062</strain>
    </source>
</reference>
<feature type="compositionally biased region" description="Low complexity" evidence="1">
    <location>
        <begin position="555"/>
        <end position="565"/>
    </location>
</feature>
<dbReference type="PROSITE" id="PS50173">
    <property type="entry name" value="UMUC"/>
    <property type="match status" value="1"/>
</dbReference>
<dbReference type="Pfam" id="PF11799">
    <property type="entry name" value="IMS_C"/>
    <property type="match status" value="1"/>
</dbReference>
<dbReference type="InterPro" id="IPR017961">
    <property type="entry name" value="DNA_pol_Y-fam_little_finger"/>
</dbReference>
<accession>A0A0L0D5H6</accession>
<dbReference type="OMA" id="KADEARW"/>
<evidence type="ECO:0000313" key="4">
    <source>
        <dbReference type="Proteomes" id="UP000054408"/>
    </source>
</evidence>
<dbReference type="Pfam" id="PF21704">
    <property type="entry name" value="POLH-Rev1_HhH"/>
    <property type="match status" value="1"/>
</dbReference>